<dbReference type="Proteomes" id="UP000278807">
    <property type="component" value="Unassembled WGS sequence"/>
</dbReference>
<keyword evidence="2" id="KW-1185">Reference proteome</keyword>
<protein>
    <submittedName>
        <fullName evidence="3">Ephrin_rec_like domain-containing protein</fullName>
    </submittedName>
</protein>
<sequence>MVWNSTTNESHAECVPCPNGTMVIGDASSVMTVEQACKSCPPGMVPSEDKECVIDRTPNVTHAYDFTEIFSM</sequence>
<organism evidence="3">
    <name type="scientific">Rodentolepis nana</name>
    <name type="common">Dwarf tapeworm</name>
    <name type="synonym">Hymenolepis nana</name>
    <dbReference type="NCBI Taxonomy" id="102285"/>
    <lineage>
        <taxon>Eukaryota</taxon>
        <taxon>Metazoa</taxon>
        <taxon>Spiralia</taxon>
        <taxon>Lophotrochozoa</taxon>
        <taxon>Platyhelminthes</taxon>
        <taxon>Cestoda</taxon>
        <taxon>Eucestoda</taxon>
        <taxon>Cyclophyllidea</taxon>
        <taxon>Hymenolepididae</taxon>
        <taxon>Rodentolepis</taxon>
    </lineage>
</organism>
<evidence type="ECO:0000313" key="2">
    <source>
        <dbReference type="Proteomes" id="UP000278807"/>
    </source>
</evidence>
<dbReference type="OrthoDB" id="439917at2759"/>
<name>A0A0R3TQ68_RODNA</name>
<proteinExistence type="predicted"/>
<reference evidence="3" key="1">
    <citation type="submission" date="2017-02" db="UniProtKB">
        <authorList>
            <consortium name="WormBaseParasite"/>
        </authorList>
    </citation>
    <scope>IDENTIFICATION</scope>
</reference>
<accession>A0A0R3TQ68</accession>
<evidence type="ECO:0000313" key="1">
    <source>
        <dbReference type="EMBL" id="VDO06293.1"/>
    </source>
</evidence>
<dbReference type="WBParaSite" id="HNAJ_0000967501-mRNA-1">
    <property type="protein sequence ID" value="HNAJ_0000967501-mRNA-1"/>
    <property type="gene ID" value="HNAJ_0000967501"/>
</dbReference>
<dbReference type="STRING" id="102285.A0A0R3TQ68"/>
<dbReference type="AlphaFoldDB" id="A0A0R3TQ68"/>
<gene>
    <name evidence="1" type="ORF">HNAJ_LOCUS9670</name>
</gene>
<reference evidence="1 2" key="2">
    <citation type="submission" date="2018-11" db="EMBL/GenBank/DDBJ databases">
        <authorList>
            <consortium name="Pathogen Informatics"/>
        </authorList>
    </citation>
    <scope>NUCLEOTIDE SEQUENCE [LARGE SCALE GENOMIC DNA]</scope>
</reference>
<dbReference type="EMBL" id="UZAE01012704">
    <property type="protein sequence ID" value="VDO06293.1"/>
    <property type="molecule type" value="Genomic_DNA"/>
</dbReference>
<evidence type="ECO:0000313" key="3">
    <source>
        <dbReference type="WBParaSite" id="HNAJ_0000967501-mRNA-1"/>
    </source>
</evidence>